<dbReference type="PANTHER" id="PTHR44591">
    <property type="entry name" value="STRESS RESPONSE REGULATOR PROTEIN 1"/>
    <property type="match status" value="1"/>
</dbReference>
<dbReference type="RefSeq" id="WP_227423636.1">
    <property type="nucleotide sequence ID" value="NZ_CP071868.1"/>
</dbReference>
<keyword evidence="5" id="KW-1185">Reference proteome</keyword>
<feature type="domain" description="Response regulatory" evidence="3">
    <location>
        <begin position="3"/>
        <end position="120"/>
    </location>
</feature>
<dbReference type="InterPro" id="IPR011006">
    <property type="entry name" value="CheY-like_superfamily"/>
</dbReference>
<keyword evidence="1 2" id="KW-0597">Phosphoprotein</keyword>
<dbReference type="AlphaFoldDB" id="A0A8A4ZBJ4"/>
<feature type="modified residue" description="4-aspartylphosphate" evidence="2">
    <location>
        <position position="53"/>
    </location>
</feature>
<evidence type="ECO:0000256" key="2">
    <source>
        <dbReference type="PROSITE-ProRule" id="PRU00169"/>
    </source>
</evidence>
<accession>A0A8A4ZBJ4</accession>
<gene>
    <name evidence="4" type="ORF">J4E96_19155</name>
</gene>
<dbReference type="Pfam" id="PF00072">
    <property type="entry name" value="Response_reg"/>
    <property type="match status" value="1"/>
</dbReference>
<evidence type="ECO:0000256" key="1">
    <source>
        <dbReference type="ARBA" id="ARBA00022553"/>
    </source>
</evidence>
<dbReference type="SUPFAM" id="SSF52172">
    <property type="entry name" value="CheY-like"/>
    <property type="match status" value="1"/>
</dbReference>
<dbReference type="Proteomes" id="UP000663937">
    <property type="component" value="Chromosome"/>
</dbReference>
<sequence length="123" mass="13101">MTMIMLVDDSRTILMSLTSVLTKAGYRVETAGNGSEALGKVTAGLRPNLIISDVNMPVMDGITFAREARGVPGMRFTPILMLTTESEQSKRTAAKQAGATGWLVKPVAPDQLLTVIKQILPGA</sequence>
<evidence type="ECO:0000313" key="4">
    <source>
        <dbReference type="EMBL" id="QTE29360.1"/>
    </source>
</evidence>
<proteinExistence type="predicted"/>
<dbReference type="PANTHER" id="PTHR44591:SF25">
    <property type="entry name" value="CHEMOTAXIS TWO-COMPONENT RESPONSE REGULATOR"/>
    <property type="match status" value="1"/>
</dbReference>
<evidence type="ECO:0000313" key="5">
    <source>
        <dbReference type="Proteomes" id="UP000663937"/>
    </source>
</evidence>
<dbReference type="GO" id="GO:0000160">
    <property type="term" value="P:phosphorelay signal transduction system"/>
    <property type="evidence" value="ECO:0007669"/>
    <property type="project" value="InterPro"/>
</dbReference>
<protein>
    <submittedName>
        <fullName evidence="4">Response regulator</fullName>
    </submittedName>
</protein>
<dbReference type="InterPro" id="IPR050595">
    <property type="entry name" value="Bact_response_regulator"/>
</dbReference>
<dbReference type="InterPro" id="IPR001789">
    <property type="entry name" value="Sig_transdc_resp-reg_receiver"/>
</dbReference>
<reference evidence="4" key="1">
    <citation type="submission" date="2021-03" db="EMBL/GenBank/DDBJ databases">
        <title>Pengzhenrongella sicca gen. nov., sp. nov., a new member of suborder Micrococcineae isolated from High-Arctic tundra soil.</title>
        <authorList>
            <person name="Peng F."/>
        </authorList>
    </citation>
    <scope>NUCLEOTIDE SEQUENCE</scope>
    <source>
        <strain evidence="4">LRZ-2</strain>
    </source>
</reference>
<dbReference type="Gene3D" id="3.40.50.2300">
    <property type="match status" value="1"/>
</dbReference>
<dbReference type="PROSITE" id="PS50110">
    <property type="entry name" value="RESPONSE_REGULATORY"/>
    <property type="match status" value="1"/>
</dbReference>
<dbReference type="KEGG" id="psic:J4E96_19155"/>
<name>A0A8A4ZBJ4_9MICO</name>
<dbReference type="EMBL" id="CP071868">
    <property type="protein sequence ID" value="QTE29360.1"/>
    <property type="molecule type" value="Genomic_DNA"/>
</dbReference>
<organism evidence="4 5">
    <name type="scientific">Pengzhenrongella sicca</name>
    <dbReference type="NCBI Taxonomy" id="2819238"/>
    <lineage>
        <taxon>Bacteria</taxon>
        <taxon>Bacillati</taxon>
        <taxon>Actinomycetota</taxon>
        <taxon>Actinomycetes</taxon>
        <taxon>Micrococcales</taxon>
        <taxon>Pengzhenrongella</taxon>
    </lineage>
</organism>
<evidence type="ECO:0000259" key="3">
    <source>
        <dbReference type="PROSITE" id="PS50110"/>
    </source>
</evidence>
<dbReference type="SMART" id="SM00448">
    <property type="entry name" value="REC"/>
    <property type="match status" value="1"/>
</dbReference>